<accession>A0ABS4PNX4</accession>
<dbReference type="Gene3D" id="1.10.260.40">
    <property type="entry name" value="lambda repressor-like DNA-binding domains"/>
    <property type="match status" value="1"/>
</dbReference>
<dbReference type="CDD" id="cd00093">
    <property type="entry name" value="HTH_XRE"/>
    <property type="match status" value="1"/>
</dbReference>
<dbReference type="InterPro" id="IPR001387">
    <property type="entry name" value="Cro/C1-type_HTH"/>
</dbReference>
<evidence type="ECO:0000313" key="3">
    <source>
        <dbReference type="Proteomes" id="UP000741013"/>
    </source>
</evidence>
<proteinExistence type="predicted"/>
<evidence type="ECO:0000313" key="2">
    <source>
        <dbReference type="EMBL" id="MBP2181097.1"/>
    </source>
</evidence>
<organism evidence="2 3">
    <name type="scientific">Amycolatopsis magusensis</name>
    <dbReference type="NCBI Taxonomy" id="882444"/>
    <lineage>
        <taxon>Bacteria</taxon>
        <taxon>Bacillati</taxon>
        <taxon>Actinomycetota</taxon>
        <taxon>Actinomycetes</taxon>
        <taxon>Pseudonocardiales</taxon>
        <taxon>Pseudonocardiaceae</taxon>
        <taxon>Amycolatopsis</taxon>
    </lineage>
</organism>
<dbReference type="InterPro" id="IPR010982">
    <property type="entry name" value="Lambda_DNA-bd_dom_sf"/>
</dbReference>
<keyword evidence="3" id="KW-1185">Reference proteome</keyword>
<feature type="domain" description="HTH cro/C1-type" evidence="1">
    <location>
        <begin position="18"/>
        <end position="74"/>
    </location>
</feature>
<comment type="caution">
    <text evidence="2">The sequence shown here is derived from an EMBL/GenBank/DDBJ whole genome shotgun (WGS) entry which is preliminary data.</text>
</comment>
<reference evidence="2 3" key="1">
    <citation type="submission" date="2021-03" db="EMBL/GenBank/DDBJ databases">
        <title>Sequencing the genomes of 1000 actinobacteria strains.</title>
        <authorList>
            <person name="Klenk H.-P."/>
        </authorList>
    </citation>
    <scope>NUCLEOTIDE SEQUENCE [LARGE SCALE GENOMIC DNA]</scope>
    <source>
        <strain evidence="2 3">DSM 45510</strain>
    </source>
</reference>
<protein>
    <submittedName>
        <fullName evidence="2">Transcriptional regulator with XRE-family HTH domain</fullName>
    </submittedName>
</protein>
<gene>
    <name evidence="2" type="ORF">JOM49_002623</name>
</gene>
<dbReference type="PROSITE" id="PS50943">
    <property type="entry name" value="HTH_CROC1"/>
    <property type="match status" value="1"/>
</dbReference>
<dbReference type="SMART" id="SM00530">
    <property type="entry name" value="HTH_XRE"/>
    <property type="match status" value="1"/>
</dbReference>
<name>A0ABS4PNX4_9PSEU</name>
<sequence length="144" mass="16355">MWIVTRQLTFQVELGRNLRLARALANLRREEVAERMLSQPSTGALGAWETGVRQIPLDRLVDYCRVVGQPVASVWPTEGHRIQVIHAPRLRKVEDPQLKPLAAWAEAYGDELIRLTPGAIEAAAMLCGVAPDWLRRRLLKLQRF</sequence>
<dbReference type="RefSeq" id="WP_209664558.1">
    <property type="nucleotide sequence ID" value="NZ_JAGGMS010000001.1"/>
</dbReference>
<dbReference type="EMBL" id="JAGGMS010000001">
    <property type="protein sequence ID" value="MBP2181097.1"/>
    <property type="molecule type" value="Genomic_DNA"/>
</dbReference>
<dbReference type="Proteomes" id="UP000741013">
    <property type="component" value="Unassembled WGS sequence"/>
</dbReference>
<dbReference type="SUPFAM" id="SSF47413">
    <property type="entry name" value="lambda repressor-like DNA-binding domains"/>
    <property type="match status" value="1"/>
</dbReference>
<evidence type="ECO:0000259" key="1">
    <source>
        <dbReference type="PROSITE" id="PS50943"/>
    </source>
</evidence>